<proteinExistence type="predicted"/>
<evidence type="ECO:0000313" key="2">
    <source>
        <dbReference type="EMBL" id="SDK31271.1"/>
    </source>
</evidence>
<evidence type="ECO:0000256" key="1">
    <source>
        <dbReference type="SAM" id="MobiDB-lite"/>
    </source>
</evidence>
<name>A0A1G9AVG9_9STAP</name>
<dbReference type="STRING" id="586411.SAMN05216187_1079"/>
<dbReference type="RefSeq" id="WP_092597844.1">
    <property type="nucleotide sequence ID" value="NZ_FNFI01000007.1"/>
</dbReference>
<feature type="compositionally biased region" description="Acidic residues" evidence="1">
    <location>
        <begin position="21"/>
        <end position="58"/>
    </location>
</feature>
<reference evidence="3" key="1">
    <citation type="submission" date="2016-10" db="EMBL/GenBank/DDBJ databases">
        <authorList>
            <person name="Varghese N."/>
            <person name="Submissions S."/>
        </authorList>
    </citation>
    <scope>NUCLEOTIDE SEQUENCE [LARGE SCALE GENOMIC DNA]</scope>
    <source>
        <strain evidence="3">CGMCC 1.8911</strain>
    </source>
</reference>
<dbReference type="Proteomes" id="UP000242700">
    <property type="component" value="Unassembled WGS sequence"/>
</dbReference>
<sequence length="296" mass="33326">MRLLLISFSIVILTACSYSPVDDEDEPSVDEDVTEEDTDTENAEENDAETENSEEESKEEPALEPAYDNAGNVDILSPNFHKDYLNHYYYYSYGGIERGMTSDEVAELIGEPSEDDDIPADEIFNDLAVRYSYQADTVEQVLVTPDETITFDEIISAFGEPTQDLSPEDIGSTVRILTYQPADDANFYIAVEGDGDDNVSLIYPSQLTNAEVVNEDNVMDFISAYYDKNVLDMSLINFEDPVFSEADGYFEIPFVNVHHGLTGLFRVWPYGQIDYINENGEYAYGEFIPYADGEIK</sequence>
<dbReference type="EMBL" id="FNFI01000007">
    <property type="protein sequence ID" value="SDK31271.1"/>
    <property type="molecule type" value="Genomic_DNA"/>
</dbReference>
<protein>
    <submittedName>
        <fullName evidence="2">Uncharacterized protein</fullName>
    </submittedName>
</protein>
<feature type="region of interest" description="Disordered" evidence="1">
    <location>
        <begin position="20"/>
        <end position="63"/>
    </location>
</feature>
<evidence type="ECO:0000313" key="3">
    <source>
        <dbReference type="Proteomes" id="UP000242700"/>
    </source>
</evidence>
<accession>A0A1G9AVG9</accession>
<gene>
    <name evidence="2" type="ORF">SAMN05216187_1079</name>
</gene>
<dbReference type="OrthoDB" id="2417680at2"/>
<dbReference type="AlphaFoldDB" id="A0A1G9AVG9"/>
<dbReference type="PROSITE" id="PS51257">
    <property type="entry name" value="PROKAR_LIPOPROTEIN"/>
    <property type="match status" value="1"/>
</dbReference>
<organism evidence="2 3">
    <name type="scientific">Jeotgalicoccus aerolatus</name>
    <dbReference type="NCBI Taxonomy" id="709510"/>
    <lineage>
        <taxon>Bacteria</taxon>
        <taxon>Bacillati</taxon>
        <taxon>Bacillota</taxon>
        <taxon>Bacilli</taxon>
        <taxon>Bacillales</taxon>
        <taxon>Staphylococcaceae</taxon>
        <taxon>Jeotgalicoccus</taxon>
    </lineage>
</organism>